<organism evidence="2 3">
    <name type="scientific">Penicillium capsulatum</name>
    <dbReference type="NCBI Taxonomy" id="69766"/>
    <lineage>
        <taxon>Eukaryota</taxon>
        <taxon>Fungi</taxon>
        <taxon>Dikarya</taxon>
        <taxon>Ascomycota</taxon>
        <taxon>Pezizomycotina</taxon>
        <taxon>Eurotiomycetes</taxon>
        <taxon>Eurotiomycetidae</taxon>
        <taxon>Eurotiales</taxon>
        <taxon>Aspergillaceae</taxon>
        <taxon>Penicillium</taxon>
    </lineage>
</organism>
<reference evidence="2" key="2">
    <citation type="journal article" date="2023" name="IMA Fungus">
        <title>Comparative genomic study of the Penicillium genus elucidates a diverse pangenome and 15 lateral gene transfer events.</title>
        <authorList>
            <person name="Petersen C."/>
            <person name="Sorensen T."/>
            <person name="Nielsen M.R."/>
            <person name="Sondergaard T.E."/>
            <person name="Sorensen J.L."/>
            <person name="Fitzpatrick D.A."/>
            <person name="Frisvad J.C."/>
            <person name="Nielsen K.L."/>
        </authorList>
    </citation>
    <scope>NUCLEOTIDE SEQUENCE</scope>
    <source>
        <strain evidence="2">IBT 21917</strain>
    </source>
</reference>
<proteinExistence type="predicted"/>
<reference evidence="2" key="1">
    <citation type="submission" date="2022-11" db="EMBL/GenBank/DDBJ databases">
        <authorList>
            <person name="Petersen C."/>
        </authorList>
    </citation>
    <scope>NUCLEOTIDE SEQUENCE</scope>
    <source>
        <strain evidence="2">IBT 21917</strain>
    </source>
</reference>
<dbReference type="AlphaFoldDB" id="A0A9W9HPG9"/>
<evidence type="ECO:0000313" key="2">
    <source>
        <dbReference type="EMBL" id="KAJ5152427.1"/>
    </source>
</evidence>
<sequence length="171" mass="19543">MDSPSKPIPKEQPEEREAPSVTRDRVENENDAPHNMAENTAQTAADEKRNSAADPFQPVLEILQRLEKEDPKLASQGARLLGLYRRMWASCVSKHVGIQRIEDANHELRTNNVQHCHEAEHLKHRQGDQLARLRFFEQALEESRQRLLGILKEWNAISAGELALPAKFQNI</sequence>
<accession>A0A9W9HPG9</accession>
<feature type="region of interest" description="Disordered" evidence="1">
    <location>
        <begin position="1"/>
        <end position="52"/>
    </location>
</feature>
<name>A0A9W9HPG9_9EURO</name>
<feature type="compositionally biased region" description="Basic and acidic residues" evidence="1">
    <location>
        <begin position="8"/>
        <end position="32"/>
    </location>
</feature>
<dbReference type="Proteomes" id="UP001146351">
    <property type="component" value="Unassembled WGS sequence"/>
</dbReference>
<dbReference type="EMBL" id="JAPQKO010000007">
    <property type="protein sequence ID" value="KAJ5152427.1"/>
    <property type="molecule type" value="Genomic_DNA"/>
</dbReference>
<protein>
    <submittedName>
        <fullName evidence="2">Uncharacterized protein</fullName>
    </submittedName>
</protein>
<gene>
    <name evidence="2" type="ORF">N7492_009707</name>
</gene>
<keyword evidence="3" id="KW-1185">Reference proteome</keyword>
<evidence type="ECO:0000256" key="1">
    <source>
        <dbReference type="SAM" id="MobiDB-lite"/>
    </source>
</evidence>
<dbReference type="OrthoDB" id="4323916at2759"/>
<evidence type="ECO:0000313" key="3">
    <source>
        <dbReference type="Proteomes" id="UP001146351"/>
    </source>
</evidence>
<comment type="caution">
    <text evidence="2">The sequence shown here is derived from an EMBL/GenBank/DDBJ whole genome shotgun (WGS) entry which is preliminary data.</text>
</comment>